<comment type="caution">
    <text evidence="6">The sequence shown here is derived from an EMBL/GenBank/DDBJ whole genome shotgun (WGS) entry which is preliminary data.</text>
</comment>
<protein>
    <recommendedName>
        <fullName evidence="2">Quinolinate phosphoribosyltransferase [decarboxylating]</fullName>
    </recommendedName>
</protein>
<reference evidence="6 7" key="1">
    <citation type="submission" date="2021-06" db="EMBL/GenBank/DDBJ databases">
        <title>Bacillus sp. RD4P76, an endophyte from a halophyte.</title>
        <authorList>
            <person name="Sun J.-Q."/>
        </authorList>
    </citation>
    <scope>NUCLEOTIDE SEQUENCE [LARGE SCALE GENOMIC DNA]</scope>
    <source>
        <strain evidence="6 7">CGMCC 1.15917</strain>
    </source>
</reference>
<dbReference type="InterPro" id="IPR004393">
    <property type="entry name" value="NadC"/>
</dbReference>
<dbReference type="PANTHER" id="PTHR32179">
    <property type="entry name" value="NICOTINATE-NUCLEOTIDE PYROPHOSPHORYLASE [CARBOXYLATING]"/>
    <property type="match status" value="1"/>
</dbReference>
<name>A0ABS6JPR3_9BACI</name>
<evidence type="ECO:0000259" key="4">
    <source>
        <dbReference type="Pfam" id="PF01729"/>
    </source>
</evidence>
<dbReference type="GO" id="GO:0004514">
    <property type="term" value="F:nicotinate-nucleotide diphosphorylase (carboxylating) activity"/>
    <property type="evidence" value="ECO:0007669"/>
    <property type="project" value="UniProtKB-EC"/>
</dbReference>
<gene>
    <name evidence="6" type="primary">nadC</name>
    <name evidence="6" type="ORF">KS419_23945</name>
</gene>
<evidence type="ECO:0000256" key="3">
    <source>
        <dbReference type="PIRNR" id="PIRNR006250"/>
    </source>
</evidence>
<evidence type="ECO:0000256" key="2">
    <source>
        <dbReference type="ARBA" id="ARBA00033102"/>
    </source>
</evidence>
<comment type="function">
    <text evidence="1">Involved in the catabolism of quinolinic acid (QA).</text>
</comment>
<dbReference type="Proteomes" id="UP000784880">
    <property type="component" value="Unassembled WGS sequence"/>
</dbReference>
<dbReference type="RefSeq" id="WP_217069627.1">
    <property type="nucleotide sequence ID" value="NZ_JAHQCS010000185.1"/>
</dbReference>
<dbReference type="Pfam" id="PF01729">
    <property type="entry name" value="QRPTase_C"/>
    <property type="match status" value="1"/>
</dbReference>
<dbReference type="PANTHER" id="PTHR32179:SF3">
    <property type="entry name" value="NICOTINATE-NUCLEOTIDE PYROPHOSPHORYLASE [CARBOXYLATING]"/>
    <property type="match status" value="1"/>
</dbReference>
<dbReference type="EMBL" id="JAHQCS010000185">
    <property type="protein sequence ID" value="MBU9714802.1"/>
    <property type="molecule type" value="Genomic_DNA"/>
</dbReference>
<evidence type="ECO:0000256" key="1">
    <source>
        <dbReference type="ARBA" id="ARBA00003237"/>
    </source>
</evidence>
<dbReference type="InterPro" id="IPR022412">
    <property type="entry name" value="Quinolinate_PRibosylTrfase_N"/>
</dbReference>
<organism evidence="6 7">
    <name type="scientific">Evansella tamaricis</name>
    <dbReference type="NCBI Taxonomy" id="2069301"/>
    <lineage>
        <taxon>Bacteria</taxon>
        <taxon>Bacillati</taxon>
        <taxon>Bacillota</taxon>
        <taxon>Bacilli</taxon>
        <taxon>Bacillales</taxon>
        <taxon>Bacillaceae</taxon>
        <taxon>Evansella</taxon>
    </lineage>
</organism>
<dbReference type="InterPro" id="IPR002638">
    <property type="entry name" value="Quinolinate_PRibosylTrfase_C"/>
</dbReference>
<keyword evidence="3 6" id="KW-0808">Transferase</keyword>
<evidence type="ECO:0000313" key="6">
    <source>
        <dbReference type="EMBL" id="MBU9714802.1"/>
    </source>
</evidence>
<sequence>MNKLLLREMLLRFYQEDLGFGDLTSEWIFSKEQTKAIFLAKSEGIFAGEEVIREGYNVLQEDIHLTLLKRDGDVLKHGDVIAEVTGPAVAILSSERVILNLIQRMSGIATLTARAVESLGESETRICDTRKTTPGLRMLEKHAVTCGGGYNHRFRLDDGVMIKDNHIAQCGSITNAVGKIREKAGHMIKVEVEAESLEDVKEAVQAGADVIMFDNSTVEEAIEWQKEVPPSIITEVSGGITIEKLNLYGKIGVDFISIGALTHSATSLDISLDIQHGEVNDVRNRSF</sequence>
<keyword evidence="7" id="KW-1185">Reference proteome</keyword>
<proteinExistence type="inferred from homology"/>
<dbReference type="Pfam" id="PF02749">
    <property type="entry name" value="QRPTase_N"/>
    <property type="match status" value="1"/>
</dbReference>
<evidence type="ECO:0000259" key="5">
    <source>
        <dbReference type="Pfam" id="PF02749"/>
    </source>
</evidence>
<keyword evidence="3 6" id="KW-0328">Glycosyltransferase</keyword>
<evidence type="ECO:0000313" key="7">
    <source>
        <dbReference type="Proteomes" id="UP000784880"/>
    </source>
</evidence>
<comment type="similarity">
    <text evidence="3">Belongs to the NadC/ModD family.</text>
</comment>
<dbReference type="NCBIfam" id="TIGR00078">
    <property type="entry name" value="nadC"/>
    <property type="match status" value="1"/>
</dbReference>
<feature type="domain" description="Quinolinate phosphoribosyl transferase C-terminal" evidence="4">
    <location>
        <begin position="108"/>
        <end position="273"/>
    </location>
</feature>
<dbReference type="CDD" id="cd01572">
    <property type="entry name" value="QPRTase"/>
    <property type="match status" value="1"/>
</dbReference>
<dbReference type="InterPro" id="IPR027277">
    <property type="entry name" value="NadC/ModD"/>
</dbReference>
<accession>A0ABS6JPR3</accession>
<feature type="domain" description="Quinolinate phosphoribosyl transferase N-terminal" evidence="5">
    <location>
        <begin position="22"/>
        <end position="106"/>
    </location>
</feature>
<dbReference type="PIRSF" id="PIRSF006250">
    <property type="entry name" value="NadC_ModD"/>
    <property type="match status" value="1"/>
</dbReference>